<dbReference type="EMBL" id="JBHULH010000001">
    <property type="protein sequence ID" value="MFD2565903.1"/>
    <property type="molecule type" value="Genomic_DNA"/>
</dbReference>
<organism evidence="1 2">
    <name type="scientific">Pseudotenacibaculum haliotis</name>
    <dbReference type="NCBI Taxonomy" id="1862138"/>
    <lineage>
        <taxon>Bacteria</taxon>
        <taxon>Pseudomonadati</taxon>
        <taxon>Bacteroidota</taxon>
        <taxon>Flavobacteriia</taxon>
        <taxon>Flavobacteriales</taxon>
        <taxon>Flavobacteriaceae</taxon>
        <taxon>Pseudotenacibaculum</taxon>
    </lineage>
</organism>
<sequence length="53" mass="5852">MNFSVTLLTKPASISTIRAMAYINSNSNFHIPLRIPPRAFANVLPLLLITKAL</sequence>
<dbReference type="Proteomes" id="UP001597508">
    <property type="component" value="Unassembled WGS sequence"/>
</dbReference>
<proteinExistence type="predicted"/>
<gene>
    <name evidence="1" type="ORF">ACFSRZ_00890</name>
</gene>
<evidence type="ECO:0000313" key="2">
    <source>
        <dbReference type="Proteomes" id="UP001597508"/>
    </source>
</evidence>
<comment type="caution">
    <text evidence="1">The sequence shown here is derived from an EMBL/GenBank/DDBJ whole genome shotgun (WGS) entry which is preliminary data.</text>
</comment>
<accession>A0ABW5LPN7</accession>
<dbReference type="RefSeq" id="WP_379664628.1">
    <property type="nucleotide sequence ID" value="NZ_JBHULH010000001.1"/>
</dbReference>
<keyword evidence="2" id="KW-1185">Reference proteome</keyword>
<protein>
    <submittedName>
        <fullName evidence="1">Uncharacterized protein</fullName>
    </submittedName>
</protein>
<evidence type="ECO:0000313" key="1">
    <source>
        <dbReference type="EMBL" id="MFD2565903.1"/>
    </source>
</evidence>
<reference evidence="2" key="1">
    <citation type="journal article" date="2019" name="Int. J. Syst. Evol. Microbiol.">
        <title>The Global Catalogue of Microorganisms (GCM) 10K type strain sequencing project: providing services to taxonomists for standard genome sequencing and annotation.</title>
        <authorList>
            <consortium name="The Broad Institute Genomics Platform"/>
            <consortium name="The Broad Institute Genome Sequencing Center for Infectious Disease"/>
            <person name="Wu L."/>
            <person name="Ma J."/>
        </authorList>
    </citation>
    <scope>NUCLEOTIDE SEQUENCE [LARGE SCALE GENOMIC DNA]</scope>
    <source>
        <strain evidence="2">KCTC 52127</strain>
    </source>
</reference>
<name>A0ABW5LPN7_9FLAO</name>